<dbReference type="EMBL" id="BPQP01000066">
    <property type="protein sequence ID" value="GJD96690.1"/>
    <property type="molecule type" value="Genomic_DNA"/>
</dbReference>
<dbReference type="RefSeq" id="WP_238245781.1">
    <property type="nucleotide sequence ID" value="NZ_BPQP01000066.1"/>
</dbReference>
<reference evidence="1" key="1">
    <citation type="journal article" date="2021" name="Front. Microbiol.">
        <title>Comprehensive Comparative Genomics and Phenotyping of Methylobacterium Species.</title>
        <authorList>
            <person name="Alessa O."/>
            <person name="Ogura Y."/>
            <person name="Fujitani Y."/>
            <person name="Takami H."/>
            <person name="Hayashi T."/>
            <person name="Sahin N."/>
            <person name="Tani A."/>
        </authorList>
    </citation>
    <scope>NUCLEOTIDE SEQUENCE</scope>
    <source>
        <strain evidence="1">DSM 19015</strain>
    </source>
</reference>
<dbReference type="SUPFAM" id="SSF117396">
    <property type="entry name" value="TM1631-like"/>
    <property type="match status" value="1"/>
</dbReference>
<comment type="caution">
    <text evidence="1">The sequence shown here is derived from an EMBL/GenBank/DDBJ whole genome shotgun (WGS) entry which is preliminary data.</text>
</comment>
<proteinExistence type="predicted"/>
<dbReference type="Gene3D" id="3.20.20.410">
    <property type="entry name" value="Protein of unknown function UPF0759"/>
    <property type="match status" value="1"/>
</dbReference>
<dbReference type="InterPro" id="IPR002763">
    <property type="entry name" value="DUF72"/>
</dbReference>
<evidence type="ECO:0000313" key="2">
    <source>
        <dbReference type="Proteomes" id="UP001055125"/>
    </source>
</evidence>
<sequence>MIAIGTAGWSVPKAYAEAFPPLGSHLARYAGRFDAVEINTSFYRSHRRATYERWAATVPEHFRFAVKVLRTITHERRLRDAEALLEGFLGEVAGLGPKLGPLLLQLPPSLRFDDPTSPAFLRAFRAAFAGDIACEPRHASWFEPAVDGLLADLRIARVAADPAPVPGAGEPGGWREWRYDRLHGSPTIYYSAYGPRRLDVIADRLAADAARGRRGWCIFDNTAAFAATGDALSTLERLRSPAPPDHTGGPG</sequence>
<dbReference type="PANTHER" id="PTHR30348:SF14">
    <property type="entry name" value="BLR8050 PROTEIN"/>
    <property type="match status" value="1"/>
</dbReference>
<dbReference type="InterPro" id="IPR036520">
    <property type="entry name" value="UPF0759_sf"/>
</dbReference>
<accession>A0ABQ4S4R9</accession>
<organism evidence="1 2">
    <name type="scientific">Methylobacterium iners</name>
    <dbReference type="NCBI Taxonomy" id="418707"/>
    <lineage>
        <taxon>Bacteria</taxon>
        <taxon>Pseudomonadati</taxon>
        <taxon>Pseudomonadota</taxon>
        <taxon>Alphaproteobacteria</taxon>
        <taxon>Hyphomicrobiales</taxon>
        <taxon>Methylobacteriaceae</taxon>
        <taxon>Methylobacterium</taxon>
    </lineage>
</organism>
<evidence type="ECO:0000313" key="1">
    <source>
        <dbReference type="EMBL" id="GJD96690.1"/>
    </source>
</evidence>
<dbReference type="Pfam" id="PF01904">
    <property type="entry name" value="DUF72"/>
    <property type="match status" value="1"/>
</dbReference>
<name>A0ABQ4S4R9_9HYPH</name>
<keyword evidence="2" id="KW-1185">Reference proteome</keyword>
<protein>
    <recommendedName>
        <fullName evidence="3">DUF72 domain-containing protein</fullName>
    </recommendedName>
</protein>
<dbReference type="Proteomes" id="UP001055125">
    <property type="component" value="Unassembled WGS sequence"/>
</dbReference>
<evidence type="ECO:0008006" key="3">
    <source>
        <dbReference type="Google" id="ProtNLM"/>
    </source>
</evidence>
<reference evidence="1" key="2">
    <citation type="submission" date="2021-08" db="EMBL/GenBank/DDBJ databases">
        <authorList>
            <person name="Tani A."/>
            <person name="Ola A."/>
            <person name="Ogura Y."/>
            <person name="Katsura K."/>
            <person name="Hayashi T."/>
        </authorList>
    </citation>
    <scope>NUCLEOTIDE SEQUENCE</scope>
    <source>
        <strain evidence="1">DSM 19015</strain>
    </source>
</reference>
<dbReference type="PANTHER" id="PTHR30348">
    <property type="entry name" value="UNCHARACTERIZED PROTEIN YECE"/>
    <property type="match status" value="1"/>
</dbReference>
<gene>
    <name evidence="1" type="ORF">OCOJLMKI_3914</name>
</gene>